<evidence type="ECO:0000256" key="1">
    <source>
        <dbReference type="SAM" id="Phobius"/>
    </source>
</evidence>
<dbReference type="Proteomes" id="UP001589810">
    <property type="component" value="Unassembled WGS sequence"/>
</dbReference>
<feature type="transmembrane region" description="Helical" evidence="1">
    <location>
        <begin position="45"/>
        <end position="73"/>
    </location>
</feature>
<evidence type="ECO:0000313" key="3">
    <source>
        <dbReference type="Proteomes" id="UP001589810"/>
    </source>
</evidence>
<reference evidence="2 3" key="1">
    <citation type="submission" date="2024-09" db="EMBL/GenBank/DDBJ databases">
        <authorList>
            <person name="Sun Q."/>
            <person name="Mori K."/>
        </authorList>
    </citation>
    <scope>NUCLEOTIDE SEQUENCE [LARGE SCALE GENOMIC DNA]</scope>
    <source>
        <strain evidence="2 3">TBRC 1432</strain>
    </source>
</reference>
<dbReference type="EMBL" id="JBHLUD010000013">
    <property type="protein sequence ID" value="MFC0546652.1"/>
    <property type="molecule type" value="Genomic_DNA"/>
</dbReference>
<proteinExistence type="predicted"/>
<feature type="transmembrane region" description="Helical" evidence="1">
    <location>
        <begin position="20"/>
        <end position="39"/>
    </location>
</feature>
<name>A0ABV6N268_9PSEU</name>
<evidence type="ECO:0000313" key="2">
    <source>
        <dbReference type="EMBL" id="MFC0546652.1"/>
    </source>
</evidence>
<keyword evidence="1" id="KW-0812">Transmembrane</keyword>
<dbReference type="RefSeq" id="WP_273936895.1">
    <property type="nucleotide sequence ID" value="NZ_CP097263.1"/>
</dbReference>
<gene>
    <name evidence="2" type="ORF">ACFFH7_34445</name>
</gene>
<comment type="caution">
    <text evidence="2">The sequence shown here is derived from an EMBL/GenBank/DDBJ whole genome shotgun (WGS) entry which is preliminary data.</text>
</comment>
<keyword evidence="3" id="KW-1185">Reference proteome</keyword>
<accession>A0ABV6N268</accession>
<keyword evidence="1" id="KW-0472">Membrane</keyword>
<keyword evidence="1" id="KW-1133">Transmembrane helix</keyword>
<sequence length="86" mass="9747">MRDDRYGKRTWDLIYLMKKWQFYAAVFAIAAAVFGLVVRPTIHDLWAIFVFGALFIGMFSCLARVAVLGVAMVRSAKQDKADREAA</sequence>
<organism evidence="2 3">
    <name type="scientific">Kutzneria chonburiensis</name>
    <dbReference type="NCBI Taxonomy" id="1483604"/>
    <lineage>
        <taxon>Bacteria</taxon>
        <taxon>Bacillati</taxon>
        <taxon>Actinomycetota</taxon>
        <taxon>Actinomycetes</taxon>
        <taxon>Pseudonocardiales</taxon>
        <taxon>Pseudonocardiaceae</taxon>
        <taxon>Kutzneria</taxon>
    </lineage>
</organism>
<protein>
    <submittedName>
        <fullName evidence="2">Uncharacterized protein</fullName>
    </submittedName>
</protein>